<protein>
    <submittedName>
        <fullName evidence="1">Uncharacterized protein</fullName>
    </submittedName>
</protein>
<evidence type="ECO:0000313" key="1">
    <source>
        <dbReference type="EMBL" id="MPC41031.1"/>
    </source>
</evidence>
<proteinExistence type="predicted"/>
<sequence>MSLFPPPQPPSLLLAFSKKYPPHTPLHLQISVRAAVLPQYEPRHISRWMGGIKAAVGGGAVGEGGGGRGLAAAPPRPLRLSQACPPPLHDAARAAHVHTGLGAG</sequence>
<accession>A0A5B7F204</accession>
<reference evidence="1 2" key="1">
    <citation type="submission" date="2019-05" db="EMBL/GenBank/DDBJ databases">
        <title>Another draft genome of Portunus trituberculatus and its Hox gene families provides insights of decapod evolution.</title>
        <authorList>
            <person name="Jeong J.-H."/>
            <person name="Song I."/>
            <person name="Kim S."/>
            <person name="Choi T."/>
            <person name="Kim D."/>
            <person name="Ryu S."/>
            <person name="Kim W."/>
        </authorList>
    </citation>
    <scope>NUCLEOTIDE SEQUENCE [LARGE SCALE GENOMIC DNA]</scope>
    <source>
        <tissue evidence="1">Muscle</tissue>
    </source>
</reference>
<organism evidence="1 2">
    <name type="scientific">Portunus trituberculatus</name>
    <name type="common">Swimming crab</name>
    <name type="synonym">Neptunus trituberculatus</name>
    <dbReference type="NCBI Taxonomy" id="210409"/>
    <lineage>
        <taxon>Eukaryota</taxon>
        <taxon>Metazoa</taxon>
        <taxon>Ecdysozoa</taxon>
        <taxon>Arthropoda</taxon>
        <taxon>Crustacea</taxon>
        <taxon>Multicrustacea</taxon>
        <taxon>Malacostraca</taxon>
        <taxon>Eumalacostraca</taxon>
        <taxon>Eucarida</taxon>
        <taxon>Decapoda</taxon>
        <taxon>Pleocyemata</taxon>
        <taxon>Brachyura</taxon>
        <taxon>Eubrachyura</taxon>
        <taxon>Portunoidea</taxon>
        <taxon>Portunidae</taxon>
        <taxon>Portuninae</taxon>
        <taxon>Portunus</taxon>
    </lineage>
</organism>
<keyword evidence="2" id="KW-1185">Reference proteome</keyword>
<dbReference type="EMBL" id="VSRR010004896">
    <property type="protein sequence ID" value="MPC41031.1"/>
    <property type="molecule type" value="Genomic_DNA"/>
</dbReference>
<dbReference type="AlphaFoldDB" id="A0A5B7F204"/>
<dbReference type="Proteomes" id="UP000324222">
    <property type="component" value="Unassembled WGS sequence"/>
</dbReference>
<evidence type="ECO:0000313" key="2">
    <source>
        <dbReference type="Proteomes" id="UP000324222"/>
    </source>
</evidence>
<comment type="caution">
    <text evidence="1">The sequence shown here is derived from an EMBL/GenBank/DDBJ whole genome shotgun (WGS) entry which is preliminary data.</text>
</comment>
<gene>
    <name evidence="1" type="ORF">E2C01_034611</name>
</gene>
<name>A0A5B7F204_PORTR</name>